<reference evidence="3" key="1">
    <citation type="submission" date="2025-08" db="UniProtKB">
        <authorList>
            <consortium name="RefSeq"/>
        </authorList>
    </citation>
    <scope>IDENTIFICATION</scope>
</reference>
<gene>
    <name evidence="3" type="primary">LOC101864652</name>
</gene>
<feature type="transmembrane region" description="Helical" evidence="1">
    <location>
        <begin position="136"/>
        <end position="156"/>
    </location>
</feature>
<keyword evidence="1" id="KW-0812">Transmembrane</keyword>
<dbReference type="GeneID" id="101864652"/>
<evidence type="ECO:0000256" key="1">
    <source>
        <dbReference type="SAM" id="Phobius"/>
    </source>
</evidence>
<organism evidence="2 3">
    <name type="scientific">Aplysia californica</name>
    <name type="common">California sea hare</name>
    <dbReference type="NCBI Taxonomy" id="6500"/>
    <lineage>
        <taxon>Eukaryota</taxon>
        <taxon>Metazoa</taxon>
        <taxon>Spiralia</taxon>
        <taxon>Lophotrochozoa</taxon>
        <taxon>Mollusca</taxon>
        <taxon>Gastropoda</taxon>
        <taxon>Heterobranchia</taxon>
        <taxon>Euthyneura</taxon>
        <taxon>Tectipleura</taxon>
        <taxon>Aplysiida</taxon>
        <taxon>Aplysioidea</taxon>
        <taxon>Aplysiidae</taxon>
        <taxon>Aplysia</taxon>
    </lineage>
</organism>
<sequence>MGSIDFLKRCLLRCRSGDNDRHNNNNDNDGNIFVDVPSFGHTVKELFKFLEVRSYLYIAFRMFSSALRDVFLVDGFSTLPLIFVLYIILTTHACIIYTCNLNGRTAKADVAFIVMVILAEVLVAGCGLIFQSVDLLLELIAFAGLQVTVSIIYFLLMSPHMPRKLYRTFQRRRRCLEELVSPKRTSQGG</sequence>
<dbReference type="Proteomes" id="UP000694888">
    <property type="component" value="Unplaced"/>
</dbReference>
<evidence type="ECO:0000313" key="2">
    <source>
        <dbReference type="Proteomes" id="UP000694888"/>
    </source>
</evidence>
<keyword evidence="1" id="KW-0472">Membrane</keyword>
<feature type="transmembrane region" description="Helical" evidence="1">
    <location>
        <begin position="110"/>
        <end position="130"/>
    </location>
</feature>
<keyword evidence="1" id="KW-1133">Transmembrane helix</keyword>
<dbReference type="RefSeq" id="XP_005110717.2">
    <property type="nucleotide sequence ID" value="XM_005110660.3"/>
</dbReference>
<protein>
    <submittedName>
        <fullName evidence="3">Uncharacterized protein LOC101864652 isoform X1</fullName>
    </submittedName>
</protein>
<proteinExistence type="predicted"/>
<accession>A0ABM0K7N6</accession>
<evidence type="ECO:0000313" key="3">
    <source>
        <dbReference type="RefSeq" id="XP_005110717.2"/>
    </source>
</evidence>
<name>A0ABM0K7N6_APLCA</name>
<keyword evidence="2" id="KW-1185">Reference proteome</keyword>